<reference evidence="1 2" key="1">
    <citation type="submission" date="2017-07" db="EMBL/GenBank/DDBJ databases">
        <title>Complete genome sequence of Spiroplasma corruscae EC-1 (DSM 19793).</title>
        <authorList>
            <person name="Tsai Y.-M."/>
            <person name="Lo W.-S."/>
            <person name="Kuo C.-H."/>
        </authorList>
    </citation>
    <scope>NUCLEOTIDE SEQUENCE [LARGE SCALE GENOMIC DNA]</scope>
    <source>
        <strain evidence="1 2">EC-1</strain>
    </source>
</reference>
<evidence type="ECO:0000313" key="2">
    <source>
        <dbReference type="Proteomes" id="UP000203229"/>
    </source>
</evidence>
<evidence type="ECO:0000313" key="1">
    <source>
        <dbReference type="EMBL" id="ASP28667.1"/>
    </source>
</evidence>
<dbReference type="KEGG" id="scou:SCORR_v1c08950"/>
<proteinExistence type="predicted"/>
<dbReference type="EMBL" id="CP022535">
    <property type="protein sequence ID" value="ASP28667.1"/>
    <property type="molecule type" value="Genomic_DNA"/>
</dbReference>
<sequence length="756" mass="89768">MIFDRVEILYEKFFLAIKIKFSETRKPTFVEFLILSILLEYKDDRKTLKEILEVDFNIKNQILFEKALRDLISFQIIKFKELTLSVGESNISLSINNFIIKDDIRKSFNSESFVISNSNKLYDIKYFFDPITKEPELTKEINWVRKLPKVKLSYKLKQNLINKSFFSKEKIYETVISFIKNNNDVIGNNPNVLDILTMEQQDISSFGNIEKLIKKENIACESSVEFYTDGSFKIRVNNNDLEIMFNSDKELKYEFIKTILKQYNQSLDNVFMLNDINNKNNFYKEVDLLSNINVNSNWNLLLVNDQHILSHEDLLKNNDLFKNMEYIIFYNSKRNSNDVIRKNNKIFYYVGALNSDFLKETTFTYLSNEDKIKSFLVSKIYLDKLETSFPVTYLAKVKELNIHNVLENYFIELENIFYNNLISQDYLISELYFKLLDRFGLIDKAKNSIIKFISESNNLVDDFNSFKSYIKKSKNIELQRIVKDITPKALAICLSKHDDDKKLSLISKIDINSKTSILKIIESIEMKLDINLTYKLIDYLFTKGIDGWELNINDCLNILLNYFKNNLRENNFDENKYKNSESYISHSRTLNMIATMIKYLYKENFALAEDIYYEFIDNFYNILNNYLVINKKYIDYLEVFAEILKEFYKDMFNYQVSYFSTLDKNQIKYKIFYIAANYIGKLEKKLNDHLKTWDESTPVEIKFFLLKLKDKESLETQQLIINNESKLKKALKIIFGTKFDYKPSILSEIRKELGEV</sequence>
<organism evidence="1 2">
    <name type="scientific">Spiroplasma corruscae</name>
    <dbReference type="NCBI Taxonomy" id="216934"/>
    <lineage>
        <taxon>Bacteria</taxon>
        <taxon>Bacillati</taxon>
        <taxon>Mycoplasmatota</taxon>
        <taxon>Mollicutes</taxon>
        <taxon>Entomoplasmatales</taxon>
        <taxon>Spiroplasmataceae</taxon>
        <taxon>Spiroplasma</taxon>
    </lineage>
</organism>
<dbReference type="OrthoDB" id="387638at2"/>
<name>A0A222EQ67_9MOLU</name>
<accession>A0A222EQ67</accession>
<protein>
    <submittedName>
        <fullName evidence="1">Uncharacterized protein</fullName>
    </submittedName>
</protein>
<keyword evidence="2" id="KW-1185">Reference proteome</keyword>
<dbReference type="AlphaFoldDB" id="A0A222EQ67"/>
<gene>
    <name evidence="1" type="ORF">SCORR_v1c08950</name>
</gene>
<dbReference type="Proteomes" id="UP000203229">
    <property type="component" value="Chromosome"/>
</dbReference>
<dbReference type="RefSeq" id="WP_094049619.1">
    <property type="nucleotide sequence ID" value="NZ_CP022535.1"/>
</dbReference>